<feature type="domain" description="Fibronectin type-III" evidence="4">
    <location>
        <begin position="627"/>
        <end position="721"/>
    </location>
</feature>
<dbReference type="PANTHER" id="PTHR36251:SF2">
    <property type="entry name" value="GIFSY-2 PROPHAGE HOST SPECIFICITY PROTEIN J, PHAGE LAMBDA"/>
    <property type="match status" value="1"/>
</dbReference>
<name>A0A0H3HDH6_KLEM8</name>
<dbReference type="InterPro" id="IPR003961">
    <property type="entry name" value="FN3_dom"/>
</dbReference>
<dbReference type="HOGENOM" id="CLU_000143_9_0_6"/>
<accession>A0A0H3HDH6</accession>
<dbReference type="CDD" id="cd00063">
    <property type="entry name" value="FN3"/>
    <property type="match status" value="1"/>
</dbReference>
<dbReference type="PANTHER" id="PTHR36251">
    <property type="entry name" value="FELS-1 PROPHAGE HOST SPECIFICITY PROTEIN-RELATED"/>
    <property type="match status" value="1"/>
</dbReference>
<gene>
    <name evidence="5" type="ordered locus">KOX_19150</name>
</gene>
<dbReference type="SUPFAM" id="SSF49265">
    <property type="entry name" value="Fibronectin type III"/>
    <property type="match status" value="2"/>
</dbReference>
<dbReference type="InterPro" id="IPR015406">
    <property type="entry name" value="GpJ_CSF"/>
</dbReference>
<organism evidence="5 6">
    <name type="scientific">Klebsiella michiganensis (strain ATCC 8724 / DSM 4798 / JCM 20051 / NBRC 3318 / NRRL B-199 / KCTC 1686 / BUCSAV 143 / CCM 1901)</name>
    <dbReference type="NCBI Taxonomy" id="1006551"/>
    <lineage>
        <taxon>Bacteria</taxon>
        <taxon>Pseudomonadati</taxon>
        <taxon>Pseudomonadota</taxon>
        <taxon>Gammaproteobacteria</taxon>
        <taxon>Enterobacterales</taxon>
        <taxon>Enterobacteriaceae</taxon>
        <taxon>Klebsiella/Raoultella group</taxon>
        <taxon>Klebsiella</taxon>
    </lineage>
</organism>
<dbReference type="InterPro" id="IPR032876">
    <property type="entry name" value="J_dom"/>
</dbReference>
<feature type="compositionally biased region" description="Polar residues" evidence="3">
    <location>
        <begin position="17"/>
        <end position="26"/>
    </location>
</feature>
<evidence type="ECO:0000259" key="4">
    <source>
        <dbReference type="PROSITE" id="PS50853"/>
    </source>
</evidence>
<dbReference type="Pfam" id="PF02018">
    <property type="entry name" value="CBM_4_9"/>
    <property type="match status" value="3"/>
</dbReference>
<proteinExistence type="predicted"/>
<dbReference type="Gene3D" id="1.20.120.20">
    <property type="entry name" value="Apolipoprotein"/>
    <property type="match status" value="1"/>
</dbReference>
<keyword evidence="2" id="KW-0175">Coiled coil</keyword>
<dbReference type="EMBL" id="CP003218">
    <property type="protein sequence ID" value="AEX05552.1"/>
    <property type="molecule type" value="Genomic_DNA"/>
</dbReference>
<dbReference type="PATRIC" id="fig|1006551.4.peg.3830"/>
<feature type="coiled-coil region" evidence="2">
    <location>
        <begin position="841"/>
        <end position="875"/>
    </location>
</feature>
<feature type="coiled-coil region" evidence="2">
    <location>
        <begin position="2120"/>
        <end position="2154"/>
    </location>
</feature>
<evidence type="ECO:0000256" key="3">
    <source>
        <dbReference type="SAM" id="MobiDB-lite"/>
    </source>
</evidence>
<dbReference type="InterPro" id="IPR008979">
    <property type="entry name" value="Galactose-bd-like_sf"/>
</dbReference>
<feature type="region of interest" description="Disordered" evidence="3">
    <location>
        <begin position="1"/>
        <end position="30"/>
    </location>
</feature>
<dbReference type="SUPFAM" id="SSF49785">
    <property type="entry name" value="Galactose-binding domain-like"/>
    <property type="match status" value="5"/>
</dbReference>
<sequence>MDKISMTQHLIKGCKGGSSSPRTPTEQPDDLQSVAKAKILIALGEGEFAGALTAKDIYLDGTPLENSDGSQNFSGVAWEFRPGTQAQNYIQGIPGSENEINVGVEVSSKTAWSRSFSNTQLSAVRLRLKWPSLLKQEDNGDLVGNAVSYAVDLQTDGGSWQTVLESAVSGKTTSGYERCHRIDLPRATTGWVLRLRKVTEDANTSKTGDVMMLQSYAEVLDAKLRYPNTALLYVEFDSRQFNGSIPKIACSPRGRVIRVPDNYDPETRQYSGIWTGAFKWAWTDNPAWIFYDLIVSDRFGLGNRLTSENIDKWTLYQVARYCDEPVPDGKGGEGTEPRYLCNVYVQDRNDAYTVLRDFAAIFRGMTCWSGDQVIALADMPRDIDYTYTRANVINGRFHYVSSSSKTRYTNALVSWSDPENEYADAMEPVFEQPLVARYGFNQLELTAIGCTRQSEANRKGRWGILTNNKDRVVTFSVGLDGNIPQPGYIIAVADEMLAGKVNGGRTREVDGCVITLDRKTEAKAGDRLLLNLPSGGTQGRTIESVDGHVVTVTAEYAERPEPECVWAIESDSLRVQQYRVVGVKDNNDSTFTISAAAHDPDKYARIDSGAIIDSRPISVIPPGKQSAPANIVVESYSVVNQGISVETLQVHWTAVKNAIAYEAQWRRNEGNWINVPRSSVASFDVSGIYAGRYIVRVRAINAAEVSSGWAYSQEKTLTGKIGLPSAPVSLTTTSLLHGVQLNWAFPEGSGDTQKTELQYSPNPTGNGAMALSDVTYPGNSYQQMGLQIAATFWYRARIVDRLGNESPWTVWVQGMASDDIGEYYDKLTDAIKDTEAWQESQRDMEETHKTLTETADAIREEVEQQVNEINQSINETAGGIRKQVDGQIASVNKSMTENIDLVNQTLNDAISTVNKSINDAVSDINTSVDQQIADVNKALTAGDSALKSQLQTVENGLKQSIAQANTGWDKAVKQETADRIADVNAKAAQAADQLLNEKNERLAGIDNLQTIIQDGDESLARQIAEISAGSGQQFDSFSIWYFDKDNEGWTEDDAGQVPMQITDDGWLKASNSTASCRSPNGQKIPGSSYRTVMLRIKRVGNPAWKGRLYWIGTEETGWSDARSVTIAEQEFDGEGISVVAISDVNWNASGTVRRFRLDLAQAQNADNYFLIHWISVGRPAPAASTAALRNEEMARTQADEVEALKRSTLAAQIRGTSDSNSLADLRSGLLYQEMNARITADKAEVTARESLQTQFNDNKSSVAEELSSLSTTQSAQASKISGLETSLGKKADATALQSLTQKVEQQGTTLTSQGNTLTSLSNRVGKTESGVAANSNAITGLQSSVSQQDKTLTSQGSAIAKLQNDLTITNSNVSKKADASAVTALTNRVSATEGNLTTQSGQLTMLKNTLAEGSLISNGGMDVDLSFWENSGTGSAFTYDSGEKALKTTTGSIRVANVTRIPVEAGLTLTVSFEYRTSETVNSVSSDTVGVIADLGNPIAWLSSISPWLSGVTTSWQTKTVELTIPANFTGNYVYLRFAAGGWAPSNSARLYIRKVNVFSSTGVSKKANASAVTDLTSRVDSAEGKLASQSQAITKLQNDLTTTNSNVSKKADQSALTSLTGRVEKTESGLTAANSNITSLNSSISAAKAAGDDYIPNPALEPSYDRMGYDVVSATAAGVPVDCPFAYVVRLAGRDHVPKINNVAVTPGDVFEMSAEVACGTGQADFNLYIANATSATGGIKARLSGGNTKVTAAWKRVTWRFTVPADTNFMRPFLQVNQSSPFGTVWYAADWHLRNVTAAHSAQKTADATAKAVDSLTTTVSVQGDTLSSIGSRTTALENGLSTTNASVSKKADASALQLLQNTVTEQGKTLTSQGSSLTKLDNSLKETVAAVDATKADADASRAIVGNLLTNPSFERGKDGYSGWQSATSILTASSPHSGTQILKVVPGSSVVSLLQKISFTKDRTYKIGIFTRVSGGTTMPSGTAGNNKLRIGDSDGPLKEVQFNPATLPTSSVWQEISGTWKATKTAVLDVSLMVLLATGEQYFDDFYLVDVTDETNIAVSATAISNLTNRASSAEGKLESQSQSITKLQNGLATADQNIAKKADASAVASLGNRVTEAEEKLTSQSNSITQLEASLDSARDTGENLVENYDFRNQLNAWNLQNAGRIVWGASNGEGAPGVIITHMGDASNPGLMSNNAKWFPVSSSRRFRFKVRAKLISGSGGILCRIFNSKTAGTYTQTQAVVTRKDGFETLTVDIPALPATTTDARIAFYVYPSATVVAVDSIAVYDVTDETVGSANASAVSDLTTRVTSAEAGMTSQGTAITKLQNDLSTTNANVNKKADATALNALSNRVTQTEKDINSQADSITSLNSTLNINARKGSNPWLDGTFETYDVNQNLGGSARVISGVSYSGGKCMRVTRAPNTTGNSDDLIGSRLAIRDAAVFRVEFWAMMPSGETPSGGWVTVVGLNVQNDAGANSWLGAANVSETALAGRDKWVKFSGYAKATAKGATRAVVWISTRGANGSNTPGYNLFIDDMVITDVTDAYNAQSTADATASAVDSLTTQVSQQGDILTSVGSRTTMLENGLNTTNGNVNKKADATALQTLQNTVTEQGKTLASQGSSLTQLNNSLNDATASLAADGKIPGNLISNGSFERGQEAFTGWGSVGSVISAQSPNYGSKIAMCGVGLAGISQKVPVVKGNTYKIGVFARAQGGSVMQDQGNNKLRIGQSSLLYDRQFNTADLPAGSSWVELSGTWKATVDGMVDVAIYSSLKSGAQYFDDFYFVDVTDEVNIAANAGAISSLTTRVTSAEGKLTSQGSSITKLTNDLTTTINNVNNKADATALAALTNRVTSAEGKLESQSSSVTSLNNSIAATQSDADAAKAIPGNMLANNSFERSFDGWVNSGWSILAAQNPKSGKYIIQATKTPSGSTACDQNVNLIAGHTYRIGAWVRKSGDFAVSNASNTKISIRNSSGPLKDIPITTSIGTGWTEIFGDYKPSSDAALTISLRSSLSAGYLYADDVFCIDVSDEVANTANASALTALNTQVKIDGGNIEANTRELKSLKADLGTKAMASAVSDLKADVQKIDGTLNASVGKVDGLAIKVGELDGKVETQGETIADSEGKINSMYSIKVETKGDKRVGAGMVLASDGSTSDIIFNADRFSIFNATSKAAVPVMIAEGNELYIDSARIKNGTIDIAKITDRLSSTNYVAGWRGWSITKSGSSEFNNVVVRGEIQADTGTLNNVVINESCNILGTVRANKIIGDVGSWAINIAQHRSRRIAKAQWAWFDLLAVDRQPFEQRVQLLGALRQDDSINITGGGKLTAGMEYRSYEGGSLSMGKLGYCILMLGTGATSGGGPMTCALSIDGVLYKQENESMEIQSMDFIVPPGTGQTVVRYGYYLDRNGGMTGVILSRFHAFVMRNSNIIRGVSSD</sequence>
<dbReference type="InterPro" id="IPR053171">
    <property type="entry name" value="Viral_Tip_Attach_Protein"/>
</dbReference>
<dbReference type="KEGG" id="kox:KOX_19150"/>
<dbReference type="InterPro" id="IPR003305">
    <property type="entry name" value="CenC_carb-bd"/>
</dbReference>
<evidence type="ECO:0000256" key="2">
    <source>
        <dbReference type="SAM" id="Coils"/>
    </source>
</evidence>
<dbReference type="Gene3D" id="2.60.120.260">
    <property type="entry name" value="Galactose-binding domain-like"/>
    <property type="match status" value="7"/>
</dbReference>
<dbReference type="Gene3D" id="2.60.40.10">
    <property type="entry name" value="Immunoglobulins"/>
    <property type="match status" value="1"/>
</dbReference>
<dbReference type="Pfam" id="PF24801">
    <property type="entry name" value="FNIII-A_GpJ"/>
    <property type="match status" value="1"/>
</dbReference>
<dbReference type="Proteomes" id="UP000007843">
    <property type="component" value="Chromosome"/>
</dbReference>
<dbReference type="InterPro" id="IPR036116">
    <property type="entry name" value="FN3_sf"/>
</dbReference>
<dbReference type="Pfam" id="PF13550">
    <property type="entry name" value="Phage-tail_3"/>
    <property type="match status" value="1"/>
</dbReference>
<feature type="domain" description="Fibronectin type-III" evidence="4">
    <location>
        <begin position="723"/>
        <end position="819"/>
    </location>
</feature>
<keyword evidence="1" id="KW-0378">Hydrolase</keyword>
<dbReference type="GO" id="GO:0016798">
    <property type="term" value="F:hydrolase activity, acting on glycosyl bonds"/>
    <property type="evidence" value="ECO:0007669"/>
    <property type="project" value="InterPro"/>
</dbReference>
<protein>
    <submittedName>
        <fullName evidence="5">Gp24</fullName>
    </submittedName>
</protein>
<evidence type="ECO:0000313" key="5">
    <source>
        <dbReference type="EMBL" id="AEX05552.1"/>
    </source>
</evidence>
<evidence type="ECO:0000313" key="6">
    <source>
        <dbReference type="Proteomes" id="UP000007843"/>
    </source>
</evidence>
<dbReference type="PROSITE" id="PS50853">
    <property type="entry name" value="FN3"/>
    <property type="match status" value="2"/>
</dbReference>
<dbReference type="SUPFAM" id="SSF58113">
    <property type="entry name" value="Apolipoprotein A-I"/>
    <property type="match status" value="1"/>
</dbReference>
<dbReference type="Gene3D" id="1.20.5.340">
    <property type="match status" value="4"/>
</dbReference>
<dbReference type="Pfam" id="PF09327">
    <property type="entry name" value="Phage_Tail_Tip"/>
    <property type="match status" value="1"/>
</dbReference>
<dbReference type="InterPro" id="IPR013783">
    <property type="entry name" value="Ig-like_fold"/>
</dbReference>
<evidence type="ECO:0000256" key="1">
    <source>
        <dbReference type="ARBA" id="ARBA00022801"/>
    </source>
</evidence>
<reference evidence="5 6" key="1">
    <citation type="journal article" date="2012" name="J. Bacteriol.">
        <title>Complete genome sequence of Klebsiella oxytoca KCTC 1686, used in production of 2,3-butanediol.</title>
        <authorList>
            <person name="Shin S.H."/>
            <person name="Kim S."/>
            <person name="Kim J.Y."/>
            <person name="Lee S."/>
            <person name="Um Y."/>
            <person name="Oh M.K."/>
            <person name="Kim Y.R."/>
            <person name="Lee J."/>
            <person name="Yang K.S."/>
        </authorList>
    </citation>
    <scope>NUCLEOTIDE SEQUENCE [LARGE SCALE GENOMIC DNA]</scope>
    <source>
        <strain evidence="6">ATCC 8724 / DSM 4798 / JCM 20051 / NBRC 3318 / NRRL B-199 / KCTC 1686</strain>
    </source>
</reference>
<feature type="coiled-coil region" evidence="2">
    <location>
        <begin position="973"/>
        <end position="1000"/>
    </location>
</feature>
<dbReference type="InterPro" id="IPR055385">
    <property type="entry name" value="GpJ_HDII-ins2"/>
</dbReference>